<dbReference type="InterPro" id="IPR051907">
    <property type="entry name" value="DoxX-like_oxidoreductase"/>
</dbReference>
<reference evidence="9 10" key="1">
    <citation type="journal article" date="2021" name="Microbiol. Resour. Announc.">
        <title>Draft Genome Sequence of Coralloluteibacterium stylophorae LMG 29479T.</title>
        <authorList>
            <person name="Karlyshev A.V."/>
            <person name="Kudryashova E.B."/>
            <person name="Ariskina E.V."/>
            <person name="Conroy A.P."/>
            <person name="Abidueva E.Y."/>
        </authorList>
    </citation>
    <scope>NUCLEOTIDE SEQUENCE [LARGE SCALE GENOMIC DNA]</scope>
    <source>
        <strain evidence="9 10">LMG 29479</strain>
    </source>
</reference>
<keyword evidence="3" id="KW-1003">Cell membrane</keyword>
<keyword evidence="10" id="KW-1185">Reference proteome</keyword>
<organism evidence="8">
    <name type="scientific">Coralloluteibacterium stylophorae</name>
    <dbReference type="NCBI Taxonomy" id="1776034"/>
    <lineage>
        <taxon>Bacteria</taxon>
        <taxon>Pseudomonadati</taxon>
        <taxon>Pseudomonadota</taxon>
        <taxon>Gammaproteobacteria</taxon>
        <taxon>Lysobacterales</taxon>
        <taxon>Lysobacteraceae</taxon>
        <taxon>Coralloluteibacterium</taxon>
    </lineage>
</organism>
<evidence type="ECO:0000313" key="10">
    <source>
        <dbReference type="Proteomes" id="UP000675747"/>
    </source>
</evidence>
<evidence type="ECO:0000256" key="1">
    <source>
        <dbReference type="ARBA" id="ARBA00004651"/>
    </source>
</evidence>
<evidence type="ECO:0000256" key="4">
    <source>
        <dbReference type="ARBA" id="ARBA00022692"/>
    </source>
</evidence>
<evidence type="ECO:0000256" key="6">
    <source>
        <dbReference type="ARBA" id="ARBA00023136"/>
    </source>
</evidence>
<keyword evidence="4 7" id="KW-0812">Transmembrane</keyword>
<evidence type="ECO:0000256" key="3">
    <source>
        <dbReference type="ARBA" id="ARBA00022475"/>
    </source>
</evidence>
<accession>A0A8J7VSF4</accession>
<dbReference type="Pfam" id="PF07681">
    <property type="entry name" value="DoxX"/>
    <property type="match status" value="1"/>
</dbReference>
<dbReference type="InterPro" id="IPR032808">
    <property type="entry name" value="DoxX"/>
</dbReference>
<comment type="subcellular location">
    <subcellularLocation>
        <location evidence="1">Cell membrane</location>
        <topology evidence="1">Multi-pass membrane protein</topology>
    </subcellularLocation>
</comment>
<evidence type="ECO:0000256" key="7">
    <source>
        <dbReference type="SAM" id="Phobius"/>
    </source>
</evidence>
<keyword evidence="5 7" id="KW-1133">Transmembrane helix</keyword>
<evidence type="ECO:0000256" key="2">
    <source>
        <dbReference type="ARBA" id="ARBA00006679"/>
    </source>
</evidence>
<dbReference type="Proteomes" id="UP000675747">
    <property type="component" value="Unassembled WGS sequence"/>
</dbReference>
<evidence type="ECO:0000313" key="8">
    <source>
        <dbReference type="EMBL" id="MBR0561119.1"/>
    </source>
</evidence>
<comment type="similarity">
    <text evidence="2">Belongs to the DoxX family.</text>
</comment>
<sequence length="167" mass="17490">MAAHPHHDLPRDASAGARPRPALAQPAGLLVLRGLAGALLLPHGLGKLLGWFGGPGLAGFAQELQGFGLLHTAPMPLLLALVQTGAGACVALGLWTRRAALLGAAFLAVTVLLNLHGGWFWMHGGIEYPLLWTGALLAVALLGPGAWSLDAWRRARHCHEIGYGLFD</sequence>
<protein>
    <submittedName>
        <fullName evidence="8">DoxX family protein</fullName>
    </submittedName>
</protein>
<proteinExistence type="inferred from homology"/>
<evidence type="ECO:0000313" key="9">
    <source>
        <dbReference type="EMBL" id="MBS7458112.1"/>
    </source>
</evidence>
<reference evidence="8" key="2">
    <citation type="submission" date="2021-04" db="EMBL/GenBank/DDBJ databases">
        <authorList>
            <person name="Karlyshev A.V."/>
        </authorList>
    </citation>
    <scope>NUCLEOTIDE SEQUENCE</scope>
    <source>
        <strain evidence="8">LMG 29479</strain>
    </source>
</reference>
<dbReference type="EMBL" id="JAGQFT020000009">
    <property type="protein sequence ID" value="MBS7458112.1"/>
    <property type="molecule type" value="Genomic_DNA"/>
</dbReference>
<dbReference type="GO" id="GO:0005886">
    <property type="term" value="C:plasma membrane"/>
    <property type="evidence" value="ECO:0007669"/>
    <property type="project" value="UniProtKB-SubCell"/>
</dbReference>
<name>A0A8J7VSF4_9GAMM</name>
<evidence type="ECO:0000256" key="5">
    <source>
        <dbReference type="ARBA" id="ARBA00022989"/>
    </source>
</evidence>
<dbReference type="AlphaFoldDB" id="A0A8J7VSF4"/>
<comment type="caution">
    <text evidence="8">The sequence shown here is derived from an EMBL/GenBank/DDBJ whole genome shotgun (WGS) entry which is preliminary data.</text>
</comment>
<gene>
    <name evidence="8" type="ORF">KB893_01090</name>
    <name evidence="9" type="ORF">KB893_013310</name>
</gene>
<feature type="transmembrane region" description="Helical" evidence="7">
    <location>
        <begin position="101"/>
        <end position="122"/>
    </location>
</feature>
<keyword evidence="6 7" id="KW-0472">Membrane</keyword>
<feature type="transmembrane region" description="Helical" evidence="7">
    <location>
        <begin position="73"/>
        <end position="94"/>
    </location>
</feature>
<dbReference type="RefSeq" id="WP_211925086.1">
    <property type="nucleotide sequence ID" value="NZ_JAGQFT020000009.1"/>
</dbReference>
<dbReference type="PANTHER" id="PTHR33452">
    <property type="entry name" value="OXIDOREDUCTASE CATD-RELATED"/>
    <property type="match status" value="1"/>
</dbReference>
<dbReference type="EMBL" id="JAGQFT010000003">
    <property type="protein sequence ID" value="MBR0561119.1"/>
    <property type="molecule type" value="Genomic_DNA"/>
</dbReference>
<feature type="transmembrane region" description="Helical" evidence="7">
    <location>
        <begin position="128"/>
        <end position="147"/>
    </location>
</feature>
<dbReference type="PANTHER" id="PTHR33452:SF1">
    <property type="entry name" value="INNER MEMBRANE PROTEIN YPHA-RELATED"/>
    <property type="match status" value="1"/>
</dbReference>
<feature type="transmembrane region" description="Helical" evidence="7">
    <location>
        <begin position="30"/>
        <end position="53"/>
    </location>
</feature>